<evidence type="ECO:0000313" key="1">
    <source>
        <dbReference type="EMBL" id="AZS51804.1"/>
    </source>
</evidence>
<sequence length="139" mass="16114">MESLQLLRVSPFEQRFKLTMAINNKSSQELFVRRLNYKVMLSDLEITSGEELIWKAVPAFSTQEIEIFFSTNIWEQLGPVFAIVRESGQLNYYLTGELNTGSLLYQQVSDIHYTSTLTQDQLPMKKLNKLQKLMPNLGF</sequence>
<dbReference type="SUPFAM" id="SSF117070">
    <property type="entry name" value="LEA14-like"/>
    <property type="match status" value="1"/>
</dbReference>
<dbReference type="Proteomes" id="UP000273143">
    <property type="component" value="Chromosome"/>
</dbReference>
<organism evidence="1 2">
    <name type="scientific">Entomomonas moraniae</name>
    <dbReference type="NCBI Taxonomy" id="2213226"/>
    <lineage>
        <taxon>Bacteria</taxon>
        <taxon>Pseudomonadati</taxon>
        <taxon>Pseudomonadota</taxon>
        <taxon>Gammaproteobacteria</taxon>
        <taxon>Pseudomonadales</taxon>
        <taxon>Pseudomonadaceae</taxon>
        <taxon>Entomomonas</taxon>
    </lineage>
</organism>
<name>A0A3Q9JKM9_9GAMM</name>
<gene>
    <name evidence="1" type="ORF">DM558_13975</name>
</gene>
<accession>A0A3Q9JKM9</accession>
<dbReference type="AlphaFoldDB" id="A0A3Q9JKM9"/>
<dbReference type="Gene3D" id="2.60.40.1820">
    <property type="match status" value="1"/>
</dbReference>
<dbReference type="EMBL" id="CP029822">
    <property type="protein sequence ID" value="AZS51804.1"/>
    <property type="molecule type" value="Genomic_DNA"/>
</dbReference>
<keyword evidence="2" id="KW-1185">Reference proteome</keyword>
<evidence type="ECO:0000313" key="2">
    <source>
        <dbReference type="Proteomes" id="UP000273143"/>
    </source>
</evidence>
<reference evidence="2" key="1">
    <citation type="submission" date="2018-06" db="EMBL/GenBank/DDBJ databases">
        <title>Complete genome of Pseudomonas insecticola strain QZS01.</title>
        <authorList>
            <person name="Wang J."/>
            <person name="Su Q."/>
        </authorList>
    </citation>
    <scope>NUCLEOTIDE SEQUENCE [LARGE SCALE GENOMIC DNA]</scope>
    <source>
        <strain evidence="2">QZS01</strain>
    </source>
</reference>
<protein>
    <submittedName>
        <fullName evidence="1">Uncharacterized protein</fullName>
    </submittedName>
</protein>
<dbReference type="KEGG" id="emo:DM558_13975"/>
<proteinExistence type="predicted"/>